<reference evidence="3" key="1">
    <citation type="submission" date="2015-09" db="EMBL/GenBank/DDBJ databases">
        <title>Draft Genome Sequences of Two Novel Amoeba-resistant Intranuclear Bacteria, Candidatus Berkiella cookevillensis and Candidatus Berkiella aquae.</title>
        <authorList>
            <person name="Mehari Y.T."/>
            <person name="Arivett B.A."/>
            <person name="Farone A.L."/>
            <person name="Gunderson J.H."/>
            <person name="Farone M.B."/>
        </authorList>
    </citation>
    <scope>NUCLEOTIDE SEQUENCE [LARGE SCALE GENOMIC DNA]</scope>
    <source>
        <strain evidence="3">CC99</strain>
    </source>
</reference>
<protein>
    <recommendedName>
        <fullName evidence="1">tRNA uridine(34) hydroxylase</fullName>
        <ecNumber evidence="1">1.14.-.-</ecNumber>
    </recommendedName>
    <alternativeName>
        <fullName evidence="1">tRNA hydroxylation protein O</fullName>
    </alternativeName>
</protein>
<comment type="similarity">
    <text evidence="1">Belongs to the TrhO family.</text>
</comment>
<dbReference type="GO" id="GO:0016705">
    <property type="term" value="F:oxidoreductase activity, acting on paired donors, with incorporation or reduction of molecular oxygen"/>
    <property type="evidence" value="ECO:0007669"/>
    <property type="project" value="UniProtKB-UniRule"/>
</dbReference>
<dbReference type="SMART" id="SM00450">
    <property type="entry name" value="RHOD"/>
    <property type="match status" value="1"/>
</dbReference>
<name>A0A0Q9YF51_9GAMM</name>
<accession>A0A0Q9YF51</accession>
<evidence type="ECO:0000313" key="5">
    <source>
        <dbReference type="Proteomes" id="UP000051494"/>
    </source>
</evidence>
<dbReference type="InterPro" id="IPR036873">
    <property type="entry name" value="Rhodanese-like_dom_sf"/>
</dbReference>
<comment type="caution">
    <text evidence="3">The sequence shown here is derived from an EMBL/GenBank/DDBJ whole genome shotgun (WGS) entry which is preliminary data.</text>
</comment>
<dbReference type="Gene3D" id="3.40.250.10">
    <property type="entry name" value="Rhodanese-like domain"/>
    <property type="match status" value="1"/>
</dbReference>
<comment type="catalytic activity">
    <reaction evidence="1">
        <text>uridine(34) in tRNA + AH2 + O2 = 5-hydroxyuridine(34) in tRNA + A + H2O</text>
        <dbReference type="Rhea" id="RHEA:64224"/>
        <dbReference type="Rhea" id="RHEA-COMP:11727"/>
        <dbReference type="Rhea" id="RHEA-COMP:13381"/>
        <dbReference type="ChEBI" id="CHEBI:13193"/>
        <dbReference type="ChEBI" id="CHEBI:15377"/>
        <dbReference type="ChEBI" id="CHEBI:15379"/>
        <dbReference type="ChEBI" id="CHEBI:17499"/>
        <dbReference type="ChEBI" id="CHEBI:65315"/>
        <dbReference type="ChEBI" id="CHEBI:136877"/>
    </reaction>
</comment>
<dbReference type="Pfam" id="PF17773">
    <property type="entry name" value="UPF0176_N"/>
    <property type="match status" value="1"/>
</dbReference>
<dbReference type="SUPFAM" id="SSF52821">
    <property type="entry name" value="Rhodanese/Cell cycle control phosphatase"/>
    <property type="match status" value="1"/>
</dbReference>
<dbReference type="InterPro" id="IPR001763">
    <property type="entry name" value="Rhodanese-like_dom"/>
</dbReference>
<dbReference type="GO" id="GO:0006400">
    <property type="term" value="P:tRNA modification"/>
    <property type="evidence" value="ECO:0007669"/>
    <property type="project" value="UniProtKB-UniRule"/>
</dbReference>
<dbReference type="PROSITE" id="PS50206">
    <property type="entry name" value="RHODANESE_3"/>
    <property type="match status" value="1"/>
</dbReference>
<dbReference type="RefSeq" id="WP_077065371.1">
    <property type="nucleotide sequence ID" value="NZ_LKHV02000001.1"/>
</dbReference>
<feature type="domain" description="Rhodanese" evidence="2">
    <location>
        <begin position="122"/>
        <end position="212"/>
    </location>
</feature>
<reference evidence="4" key="3">
    <citation type="submission" date="2021-06" db="EMBL/GenBank/DDBJ databases">
        <title>Genomic Description and Analysis of Intracellular Bacteria, Candidatus Berkiella cookevillensis and Candidatus Berkiella aquae.</title>
        <authorList>
            <person name="Kidane D.T."/>
            <person name="Mehari Y.T."/>
            <person name="Rice F.C."/>
            <person name="Arivett B.A."/>
            <person name="Farone A.L."/>
            <person name="Berk S.G."/>
            <person name="Farone M.B."/>
        </authorList>
    </citation>
    <scope>NUCLEOTIDE SEQUENCE</scope>
    <source>
        <strain evidence="4">CC99</strain>
    </source>
</reference>
<evidence type="ECO:0000313" key="3">
    <source>
        <dbReference type="EMBL" id="KRG19109.1"/>
    </source>
</evidence>
<dbReference type="CDD" id="cd01518">
    <property type="entry name" value="RHOD_YceA"/>
    <property type="match status" value="1"/>
</dbReference>
<dbReference type="InterPro" id="IPR040503">
    <property type="entry name" value="TRHO_N"/>
</dbReference>
<proteinExistence type="inferred from homology"/>
<dbReference type="Gene3D" id="3.30.70.100">
    <property type="match status" value="1"/>
</dbReference>
<dbReference type="STRING" id="437022.CC99x_01107"/>
<keyword evidence="5" id="KW-1185">Reference proteome</keyword>
<dbReference type="PANTHER" id="PTHR43268:SF3">
    <property type="entry name" value="RHODANESE-LIKE DOMAIN-CONTAINING PROTEIN 7-RELATED"/>
    <property type="match status" value="1"/>
</dbReference>
<comment type="function">
    <text evidence="1">Catalyzes oxygen-dependent 5-hydroxyuridine (ho5U) modification at position 34 in tRNAs.</text>
</comment>
<dbReference type="Proteomes" id="UP000051494">
    <property type="component" value="Unassembled WGS sequence"/>
</dbReference>
<evidence type="ECO:0000259" key="2">
    <source>
        <dbReference type="PROSITE" id="PS50206"/>
    </source>
</evidence>
<dbReference type="AlphaFoldDB" id="A0A0Q9YF51"/>
<reference evidence="4" key="2">
    <citation type="journal article" date="2016" name="Genome Announc.">
        <title>Draft Genome Sequences of Two Novel Amoeba-Resistant Intranuclear Bacteria, 'Candidatus Berkiella cookevillensis' and 'Candidatus Berkiella aquae'.</title>
        <authorList>
            <person name="Mehari Y.T."/>
            <person name="Arivett B.A."/>
            <person name="Farone A.L."/>
            <person name="Gunderson J.H."/>
            <person name="Farone M.B."/>
        </authorList>
    </citation>
    <scope>NUCLEOTIDE SEQUENCE</scope>
    <source>
        <strain evidence="4">CC99</strain>
    </source>
</reference>
<evidence type="ECO:0000313" key="4">
    <source>
        <dbReference type="EMBL" id="MCS5709458.1"/>
    </source>
</evidence>
<dbReference type="HAMAP" id="MF_00469">
    <property type="entry name" value="TrhO"/>
    <property type="match status" value="1"/>
</dbReference>
<dbReference type="EC" id="1.14.-.-" evidence="1"/>
<evidence type="ECO:0000256" key="1">
    <source>
        <dbReference type="HAMAP-Rule" id="MF_00469"/>
    </source>
</evidence>
<sequence>MEYLNLSGYQFKKLTNLETLREDLKHYCREIGLKGSILLSHEGINAFVAGPQEVIDRFQASLERFNLLKLNFKISYSDNIPFKRMLVKIKPEIISMGEKDIDPEMHPAPYISPETLKQWIDEDKDIVILDTRNDYEVHLGKFKNAVDLNIDHFRKFPAACQNLPSEWKNKPIVTYCTGGIRCEKAAPYLQSLGFNDVYQLDGGILSYFEKCDKTHFEGECFVFDKRIAVDNTLAETATIQCYQCRMPVTAEAQQSEHYRIREYCPSCYPNQGEKP</sequence>
<dbReference type="EMBL" id="LKHV02000001">
    <property type="protein sequence ID" value="MCS5709458.1"/>
    <property type="molecule type" value="Genomic_DNA"/>
</dbReference>
<dbReference type="PANTHER" id="PTHR43268">
    <property type="entry name" value="THIOSULFATE SULFURTRANSFERASE/RHODANESE-LIKE DOMAIN-CONTAINING PROTEIN 2"/>
    <property type="match status" value="1"/>
</dbReference>
<dbReference type="EMBL" id="LKHV01000004">
    <property type="protein sequence ID" value="KRG19109.1"/>
    <property type="molecule type" value="Genomic_DNA"/>
</dbReference>
<dbReference type="OrthoDB" id="9778326at2"/>
<keyword evidence="1" id="KW-0560">Oxidoreductase</keyword>
<keyword evidence="1" id="KW-0819">tRNA processing</keyword>
<gene>
    <name evidence="1" type="primary">trhO</name>
    <name evidence="3" type="ORF">CC99x_01107</name>
    <name evidence="4" type="ORF">CC99x_011180</name>
</gene>
<organism evidence="3">
    <name type="scientific">Candidatus Berkiella cookevillensis</name>
    <dbReference type="NCBI Taxonomy" id="437022"/>
    <lineage>
        <taxon>Bacteria</taxon>
        <taxon>Pseudomonadati</taxon>
        <taxon>Pseudomonadota</taxon>
        <taxon>Gammaproteobacteria</taxon>
        <taxon>Candidatus Berkiellales</taxon>
        <taxon>Candidatus Berkiellaceae</taxon>
        <taxon>Candidatus Berkiella</taxon>
    </lineage>
</organism>
<dbReference type="Pfam" id="PF00581">
    <property type="entry name" value="Rhodanese"/>
    <property type="match status" value="1"/>
</dbReference>
<dbReference type="InterPro" id="IPR020936">
    <property type="entry name" value="TrhO"/>
</dbReference>